<keyword evidence="3" id="KW-1185">Reference proteome</keyword>
<dbReference type="OrthoDB" id="2616762at2"/>
<keyword evidence="1" id="KW-0812">Transmembrane</keyword>
<dbReference type="EMBL" id="CP034235">
    <property type="protein sequence ID" value="QGQ97398.1"/>
    <property type="molecule type" value="Genomic_DNA"/>
</dbReference>
<sequence>MYTILGVLAAVLCVLITAGTIYTIWSIVRQRNNQQSKQPISETVGRYFLKWSFMDYAIIIVFLCGMLFLLAEVITVMKDRESFPLYHYGYLLSGFIFSLLGMLFMVARFAIVLRMVQSMDRIALVDHHNEPNDTDTTK</sequence>
<feature type="transmembrane region" description="Helical" evidence="1">
    <location>
        <begin position="88"/>
        <end position="111"/>
    </location>
</feature>
<dbReference type="Proteomes" id="UP000426246">
    <property type="component" value="Chromosome"/>
</dbReference>
<accession>A0A6B8RQ17</accession>
<proteinExistence type="predicted"/>
<keyword evidence="1" id="KW-0472">Membrane</keyword>
<organism evidence="2 3">
    <name type="scientific">Paenibacillus psychroresistens</name>
    <dbReference type="NCBI Taxonomy" id="1778678"/>
    <lineage>
        <taxon>Bacteria</taxon>
        <taxon>Bacillati</taxon>
        <taxon>Bacillota</taxon>
        <taxon>Bacilli</taxon>
        <taxon>Bacillales</taxon>
        <taxon>Paenibacillaceae</taxon>
        <taxon>Paenibacillus</taxon>
    </lineage>
</organism>
<protein>
    <submittedName>
        <fullName evidence="2">Uncharacterized protein</fullName>
    </submittedName>
</protein>
<feature type="transmembrane region" description="Helical" evidence="1">
    <location>
        <begin position="56"/>
        <end position="76"/>
    </location>
</feature>
<keyword evidence="1" id="KW-1133">Transmembrane helix</keyword>
<feature type="transmembrane region" description="Helical" evidence="1">
    <location>
        <begin position="6"/>
        <end position="28"/>
    </location>
</feature>
<name>A0A6B8RQ17_9BACL</name>
<evidence type="ECO:0000313" key="2">
    <source>
        <dbReference type="EMBL" id="QGQ97398.1"/>
    </source>
</evidence>
<dbReference type="RefSeq" id="WP_155702501.1">
    <property type="nucleotide sequence ID" value="NZ_CP034235.1"/>
</dbReference>
<reference evidence="3" key="1">
    <citation type="submission" date="2018-11" db="EMBL/GenBank/DDBJ databases">
        <title>Complete genome sequence of Paenibacillus sp. ML311-T8.</title>
        <authorList>
            <person name="Nam Y.-D."/>
            <person name="Kang J."/>
            <person name="Chung W.-H."/>
            <person name="Park Y.S."/>
        </authorList>
    </citation>
    <scope>NUCLEOTIDE SEQUENCE [LARGE SCALE GENOMIC DNA]</scope>
    <source>
        <strain evidence="3">ML311-T8</strain>
    </source>
</reference>
<gene>
    <name evidence="2" type="ORF">EHS13_22180</name>
</gene>
<dbReference type="AlphaFoldDB" id="A0A6B8RQ17"/>
<dbReference type="KEGG" id="ppsc:EHS13_22180"/>
<evidence type="ECO:0000256" key="1">
    <source>
        <dbReference type="SAM" id="Phobius"/>
    </source>
</evidence>
<evidence type="ECO:0000313" key="3">
    <source>
        <dbReference type="Proteomes" id="UP000426246"/>
    </source>
</evidence>